<proteinExistence type="predicted"/>
<dbReference type="Proteomes" id="UP000182491">
    <property type="component" value="Unassembled WGS sequence"/>
</dbReference>
<reference evidence="2" key="1">
    <citation type="submission" date="2016-10" db="EMBL/GenBank/DDBJ databases">
        <authorList>
            <person name="Varghese N."/>
        </authorList>
    </citation>
    <scope>NUCLEOTIDE SEQUENCE [LARGE SCALE GENOMIC DNA]</scope>
    <source>
        <strain evidence="2">DSM 18820</strain>
    </source>
</reference>
<keyword evidence="2" id="KW-1185">Reference proteome</keyword>
<protein>
    <submittedName>
        <fullName evidence="1">Uncharacterized protein</fullName>
    </submittedName>
</protein>
<organism evidence="1 2">
    <name type="scientific">Pontibacter akesuensis</name>
    <dbReference type="NCBI Taxonomy" id="388950"/>
    <lineage>
        <taxon>Bacteria</taxon>
        <taxon>Pseudomonadati</taxon>
        <taxon>Bacteroidota</taxon>
        <taxon>Cytophagia</taxon>
        <taxon>Cytophagales</taxon>
        <taxon>Hymenobacteraceae</taxon>
        <taxon>Pontibacter</taxon>
    </lineage>
</organism>
<name>A0A1I7G023_9BACT</name>
<dbReference type="AlphaFoldDB" id="A0A1I7G023"/>
<evidence type="ECO:0000313" key="2">
    <source>
        <dbReference type="Proteomes" id="UP000182491"/>
    </source>
</evidence>
<dbReference type="RefSeq" id="WP_068839565.1">
    <property type="nucleotide sequence ID" value="NZ_BMXC01000001.1"/>
</dbReference>
<dbReference type="STRING" id="388950.GCA_001611675_03732"/>
<accession>A0A1I7G023</accession>
<dbReference type="OrthoDB" id="850998at2"/>
<sequence>MAGLQADLSNEFLKNFLPETIYAVPGEEALPAPAPVSVSPEAAAMETLDAAPVQPATPPEAPAPKAAPAIPKIPVTAQTAPIQQKYKILGENSRGVVVLVTLPDTEFMGLPQLGFLQKILGAIGLKPADVAYVNNLSGETARFEDLQQELELNYIISFASRLDTEQPHEKFKLYSPATIGTVPIVFSQSLKMLENDVEHKKLLWGALQKVFL</sequence>
<gene>
    <name evidence="1" type="ORF">SAMN04487941_0597</name>
</gene>
<dbReference type="EMBL" id="FPCA01000001">
    <property type="protein sequence ID" value="SFU41646.1"/>
    <property type="molecule type" value="Genomic_DNA"/>
</dbReference>
<evidence type="ECO:0000313" key="1">
    <source>
        <dbReference type="EMBL" id="SFU41646.1"/>
    </source>
</evidence>